<dbReference type="SMART" id="SM00488">
    <property type="entry name" value="DEXDc2"/>
    <property type="match status" value="1"/>
</dbReference>
<keyword evidence="2" id="KW-0004">4Fe-4S</keyword>
<keyword evidence="6" id="KW-0067">ATP-binding</keyword>
<sequence>MRSDPRQLLGADGPFAREVPGFAPRESQQVMAAAVAEAIDDRHVLIAEAGTGTGKTFAYLVPALTSGKRIIVSTGTKTLQDQLFHRDLPRVRQVTGARLKTSLLKGRANYLCLYRLDQTSRDGRMVSRDEVAHLNHLRGWSTRTASGDRAEVIEVPEDSPIWPKVTSTTENCLGADCPMFNDCFVVKARRAAQEADVVVVNHHLLFADLAIKQEGFGEILPGAHAFVLDEAHQIPELAGQFFSVSFSARQLQELCSDTEAECASVTGAFAILREPIAAVVPALRRVRLALDKLPQRGAFAAIEEDRFAMAELRVLQEALVTLDAALGGQAERSRGLENMHERSQGLVQRLDQVLDGTGHNWIHWYELTSQGFSLHATPLDLAPPLRALRQQSQAAWIFTSATLSVAGDFGHYSRQLGLDDPVTLGLPSPFDYTRQALTYLPKGLPDPNAPDYTERVIAVARPVLDASRGRAFLLFTSHRALRRAAELLAGAPFPLFVQGTAPRHQLLTDFRASGNGVLLGAASFWEGVDVAGEALSCVIIDKLPFAAPDDPVLEARLNAMREAGGNPFVQWQIPSAVIALKQGVGRLIRDVHDRGVLVLCDPRLVTRPYGKLFLKSLPPMPMTRELADVQDFFRS</sequence>
<evidence type="ECO:0000256" key="1">
    <source>
        <dbReference type="ARBA" id="ARBA00001966"/>
    </source>
</evidence>
<dbReference type="SMART" id="SM00491">
    <property type="entry name" value="HELICc2"/>
    <property type="match status" value="1"/>
</dbReference>
<keyword evidence="5" id="KW-0378">Hydrolase</keyword>
<keyword evidence="12" id="KW-0347">Helicase</keyword>
<feature type="domain" description="Helicase ATP-binding" evidence="11">
    <location>
        <begin position="14"/>
        <end position="300"/>
    </location>
</feature>
<evidence type="ECO:0000256" key="5">
    <source>
        <dbReference type="ARBA" id="ARBA00022801"/>
    </source>
</evidence>
<dbReference type="SMART" id="SM00487">
    <property type="entry name" value="DEXDc"/>
    <property type="match status" value="1"/>
</dbReference>
<evidence type="ECO:0000256" key="7">
    <source>
        <dbReference type="ARBA" id="ARBA00023204"/>
    </source>
</evidence>
<dbReference type="PANTHER" id="PTHR11472:SF34">
    <property type="entry name" value="REGULATOR OF TELOMERE ELONGATION HELICASE 1"/>
    <property type="match status" value="1"/>
</dbReference>
<accession>A0ABY6BBU1</accession>
<evidence type="ECO:0000256" key="8">
    <source>
        <dbReference type="ARBA" id="ARBA00038058"/>
    </source>
</evidence>
<gene>
    <name evidence="12" type="ORF">N4264_22720</name>
</gene>
<evidence type="ECO:0000259" key="11">
    <source>
        <dbReference type="PROSITE" id="PS51193"/>
    </source>
</evidence>
<organism evidence="12 13">
    <name type="scientific">Tahibacter amnicola</name>
    <dbReference type="NCBI Taxonomy" id="2976241"/>
    <lineage>
        <taxon>Bacteria</taxon>
        <taxon>Pseudomonadati</taxon>
        <taxon>Pseudomonadota</taxon>
        <taxon>Gammaproteobacteria</taxon>
        <taxon>Lysobacterales</taxon>
        <taxon>Rhodanobacteraceae</taxon>
        <taxon>Tahibacter</taxon>
    </lineage>
</organism>
<keyword evidence="3" id="KW-0547">Nucleotide-binding</keyword>
<dbReference type="Pfam" id="PF00270">
    <property type="entry name" value="DEAD"/>
    <property type="match status" value="1"/>
</dbReference>
<dbReference type="InterPro" id="IPR014013">
    <property type="entry name" value="Helic_SF1/SF2_ATP-bd_DinG/Rad3"/>
</dbReference>
<evidence type="ECO:0000256" key="2">
    <source>
        <dbReference type="ARBA" id="ARBA00022485"/>
    </source>
</evidence>
<dbReference type="InterPro" id="IPR014001">
    <property type="entry name" value="Helicase_ATP-bd"/>
</dbReference>
<evidence type="ECO:0000256" key="10">
    <source>
        <dbReference type="ARBA" id="ARBA00048954"/>
    </source>
</evidence>
<dbReference type="SUPFAM" id="SSF52540">
    <property type="entry name" value="P-loop containing nucleoside triphosphate hydrolases"/>
    <property type="match status" value="1"/>
</dbReference>
<keyword evidence="13" id="KW-1185">Reference proteome</keyword>
<evidence type="ECO:0000256" key="6">
    <source>
        <dbReference type="ARBA" id="ARBA00022840"/>
    </source>
</evidence>
<evidence type="ECO:0000256" key="9">
    <source>
        <dbReference type="ARBA" id="ARBA00044969"/>
    </source>
</evidence>
<dbReference type="Proteomes" id="UP001064632">
    <property type="component" value="Chromosome"/>
</dbReference>
<dbReference type="EMBL" id="CP104694">
    <property type="protein sequence ID" value="UXI67519.1"/>
    <property type="molecule type" value="Genomic_DNA"/>
</dbReference>
<dbReference type="EC" id="5.6.2.3" evidence="9"/>
<comment type="cofactor">
    <cofactor evidence="1">
        <name>[4Fe-4S] cluster</name>
        <dbReference type="ChEBI" id="CHEBI:49883"/>
    </cofactor>
</comment>
<evidence type="ECO:0000256" key="4">
    <source>
        <dbReference type="ARBA" id="ARBA00022763"/>
    </source>
</evidence>
<dbReference type="InterPro" id="IPR011545">
    <property type="entry name" value="DEAD/DEAH_box_helicase_dom"/>
</dbReference>
<keyword evidence="4" id="KW-0227">DNA damage</keyword>
<dbReference type="InterPro" id="IPR045028">
    <property type="entry name" value="DinG/Rad3-like"/>
</dbReference>
<keyword evidence="2" id="KW-0479">Metal-binding</keyword>
<evidence type="ECO:0000313" key="13">
    <source>
        <dbReference type="Proteomes" id="UP001064632"/>
    </source>
</evidence>
<dbReference type="GO" id="GO:0004386">
    <property type="term" value="F:helicase activity"/>
    <property type="evidence" value="ECO:0007669"/>
    <property type="project" value="UniProtKB-KW"/>
</dbReference>
<proteinExistence type="inferred from homology"/>
<dbReference type="Gene3D" id="3.40.50.300">
    <property type="entry name" value="P-loop containing nucleotide triphosphate hydrolases"/>
    <property type="match status" value="2"/>
</dbReference>
<dbReference type="InterPro" id="IPR027417">
    <property type="entry name" value="P-loop_NTPase"/>
</dbReference>
<dbReference type="InterPro" id="IPR006554">
    <property type="entry name" value="Helicase-like_DEXD_c2"/>
</dbReference>
<comment type="similarity">
    <text evidence="8">Belongs to the helicase family. DinG subfamily.</text>
</comment>
<dbReference type="PANTHER" id="PTHR11472">
    <property type="entry name" value="DNA REPAIR DEAD HELICASE RAD3/XP-D SUBFAMILY MEMBER"/>
    <property type="match status" value="1"/>
</dbReference>
<keyword evidence="7" id="KW-0234">DNA repair</keyword>
<dbReference type="InterPro" id="IPR006555">
    <property type="entry name" value="ATP-dep_Helicase_C"/>
</dbReference>
<comment type="catalytic activity">
    <reaction evidence="10">
        <text>ATP + H2O = ADP + phosphate + H(+)</text>
        <dbReference type="Rhea" id="RHEA:13065"/>
        <dbReference type="ChEBI" id="CHEBI:15377"/>
        <dbReference type="ChEBI" id="CHEBI:15378"/>
        <dbReference type="ChEBI" id="CHEBI:30616"/>
        <dbReference type="ChEBI" id="CHEBI:43474"/>
        <dbReference type="ChEBI" id="CHEBI:456216"/>
        <dbReference type="EC" id="5.6.2.3"/>
    </reaction>
</comment>
<dbReference type="Pfam" id="PF13307">
    <property type="entry name" value="Helicase_C_2"/>
    <property type="match status" value="1"/>
</dbReference>
<dbReference type="PROSITE" id="PS51193">
    <property type="entry name" value="HELICASE_ATP_BIND_2"/>
    <property type="match status" value="1"/>
</dbReference>
<protein>
    <recommendedName>
        <fullName evidence="9">DNA 5'-3' helicase</fullName>
        <ecNumber evidence="9">5.6.2.3</ecNumber>
    </recommendedName>
</protein>
<keyword evidence="2" id="KW-0408">Iron</keyword>
<name>A0ABY6BBU1_9GAMM</name>
<evidence type="ECO:0000256" key="3">
    <source>
        <dbReference type="ARBA" id="ARBA00022741"/>
    </source>
</evidence>
<reference evidence="12" key="1">
    <citation type="submission" date="2022-09" db="EMBL/GenBank/DDBJ databases">
        <title>Tahibacter sp. nov., isolated from a fresh water.</title>
        <authorList>
            <person name="Baek J.H."/>
            <person name="Lee J.K."/>
            <person name="Kim J.M."/>
            <person name="Jeon C.O."/>
        </authorList>
    </citation>
    <scope>NUCLEOTIDE SEQUENCE</scope>
    <source>
        <strain evidence="12">W38</strain>
    </source>
</reference>
<keyword evidence="2" id="KW-0411">Iron-sulfur</keyword>
<evidence type="ECO:0000313" key="12">
    <source>
        <dbReference type="EMBL" id="UXI67519.1"/>
    </source>
</evidence>
<dbReference type="RefSeq" id="WP_261694489.1">
    <property type="nucleotide sequence ID" value="NZ_CP104694.1"/>
</dbReference>